<evidence type="ECO:0000256" key="9">
    <source>
        <dbReference type="ARBA" id="ARBA00023136"/>
    </source>
</evidence>
<evidence type="ECO:0000256" key="1">
    <source>
        <dbReference type="ARBA" id="ARBA00004370"/>
    </source>
</evidence>
<dbReference type="GO" id="GO:0005524">
    <property type="term" value="F:ATP binding"/>
    <property type="evidence" value="ECO:0007669"/>
    <property type="project" value="UniProtKB-KW"/>
</dbReference>
<name>A0A2G3A3M7_CAPAN</name>
<keyword evidence="6" id="KW-0547">Nucleotide-binding</keyword>
<comment type="caution">
    <text evidence="14">The sequence shown here is derived from an EMBL/GenBank/DDBJ whole genome shotgun (WGS) entry which is preliminary data.</text>
</comment>
<dbReference type="Pfam" id="PF00560">
    <property type="entry name" value="LRR_1"/>
    <property type="match status" value="1"/>
</dbReference>
<feature type="transmembrane region" description="Helical" evidence="12">
    <location>
        <begin position="377"/>
        <end position="397"/>
    </location>
</feature>
<feature type="region of interest" description="Disordered" evidence="11">
    <location>
        <begin position="28"/>
        <end position="61"/>
    </location>
</feature>
<gene>
    <name evidence="14" type="ORF">T459_10944</name>
</gene>
<dbReference type="GO" id="GO:0004674">
    <property type="term" value="F:protein serine/threonine kinase activity"/>
    <property type="evidence" value="ECO:0000318"/>
    <property type="project" value="GO_Central"/>
</dbReference>
<evidence type="ECO:0000313" key="15">
    <source>
        <dbReference type="Proteomes" id="UP000222542"/>
    </source>
</evidence>
<dbReference type="Pfam" id="PF13855">
    <property type="entry name" value="LRR_8"/>
    <property type="match status" value="1"/>
</dbReference>
<dbReference type="PROSITE" id="PS50011">
    <property type="entry name" value="PROTEIN_KINASE_DOM"/>
    <property type="match status" value="1"/>
</dbReference>
<dbReference type="Pfam" id="PF07714">
    <property type="entry name" value="PK_Tyr_Ser-Thr"/>
    <property type="match status" value="1"/>
</dbReference>
<proteinExistence type="predicted"/>
<feature type="region of interest" description="Disordered" evidence="11">
    <location>
        <begin position="336"/>
        <end position="363"/>
    </location>
</feature>
<reference evidence="14 15" key="1">
    <citation type="journal article" date="2014" name="Nat. Genet.">
        <title>Genome sequence of the hot pepper provides insights into the evolution of pungency in Capsicum species.</title>
        <authorList>
            <person name="Kim S."/>
            <person name="Park M."/>
            <person name="Yeom S.I."/>
            <person name="Kim Y.M."/>
            <person name="Lee J.M."/>
            <person name="Lee H.A."/>
            <person name="Seo E."/>
            <person name="Choi J."/>
            <person name="Cheong K."/>
            <person name="Kim K.T."/>
            <person name="Jung K."/>
            <person name="Lee G.W."/>
            <person name="Oh S.K."/>
            <person name="Bae C."/>
            <person name="Kim S.B."/>
            <person name="Lee H.Y."/>
            <person name="Kim S.Y."/>
            <person name="Kim M.S."/>
            <person name="Kang B.C."/>
            <person name="Jo Y.D."/>
            <person name="Yang H.B."/>
            <person name="Jeong H.J."/>
            <person name="Kang W.H."/>
            <person name="Kwon J.K."/>
            <person name="Shin C."/>
            <person name="Lim J.Y."/>
            <person name="Park J.H."/>
            <person name="Huh J.H."/>
            <person name="Kim J.S."/>
            <person name="Kim B.D."/>
            <person name="Cohen O."/>
            <person name="Paran I."/>
            <person name="Suh M.C."/>
            <person name="Lee S.B."/>
            <person name="Kim Y.K."/>
            <person name="Shin Y."/>
            <person name="Noh S.J."/>
            <person name="Park J."/>
            <person name="Seo Y.S."/>
            <person name="Kwon S.Y."/>
            <person name="Kim H.A."/>
            <person name="Park J.M."/>
            <person name="Kim H.J."/>
            <person name="Choi S.B."/>
            <person name="Bosland P.W."/>
            <person name="Reeves G."/>
            <person name="Jo S.H."/>
            <person name="Lee B.W."/>
            <person name="Cho H.T."/>
            <person name="Choi H.S."/>
            <person name="Lee M.S."/>
            <person name="Yu Y."/>
            <person name="Do Choi Y."/>
            <person name="Park B.S."/>
            <person name="van Deynze A."/>
            <person name="Ashrafi H."/>
            <person name="Hill T."/>
            <person name="Kim W.T."/>
            <person name="Pai H.S."/>
            <person name="Ahn H.K."/>
            <person name="Yeam I."/>
            <person name="Giovannoni J.J."/>
            <person name="Rose J.K."/>
            <person name="Sorensen I."/>
            <person name="Lee S.J."/>
            <person name="Kim R.W."/>
            <person name="Choi I.Y."/>
            <person name="Choi B.S."/>
            <person name="Lim J.S."/>
            <person name="Lee Y.H."/>
            <person name="Choi D."/>
        </authorList>
    </citation>
    <scope>NUCLEOTIDE SEQUENCE [LARGE SCALE GENOMIC DNA]</scope>
    <source>
        <strain evidence="15">cv. CM334</strain>
    </source>
</reference>
<dbReference type="OMA" id="FGVSCHG"/>
<dbReference type="InterPro" id="IPR001245">
    <property type="entry name" value="Ser-Thr/Tyr_kinase_cat_dom"/>
</dbReference>
<evidence type="ECO:0000256" key="6">
    <source>
        <dbReference type="ARBA" id="ARBA00022741"/>
    </source>
</evidence>
<dbReference type="SMR" id="A0A2G3A3M7"/>
<dbReference type="PANTHER" id="PTHR48007">
    <property type="entry name" value="LEUCINE-RICH REPEAT RECEPTOR-LIKE PROTEIN KINASE PXC1"/>
    <property type="match status" value="1"/>
</dbReference>
<feature type="compositionally biased region" description="Acidic residues" evidence="11">
    <location>
        <begin position="107"/>
        <end position="117"/>
    </location>
</feature>
<keyword evidence="3 12" id="KW-0812">Transmembrane</keyword>
<dbReference type="SUPFAM" id="SSF52058">
    <property type="entry name" value="L domain-like"/>
    <property type="match status" value="1"/>
</dbReference>
<dbReference type="Pfam" id="PF08263">
    <property type="entry name" value="LRRNT_2"/>
    <property type="match status" value="1"/>
</dbReference>
<dbReference type="EMBL" id="AYRZ02000003">
    <property type="protein sequence ID" value="PHT88838.1"/>
    <property type="molecule type" value="Genomic_DNA"/>
</dbReference>
<dbReference type="Proteomes" id="UP000222542">
    <property type="component" value="Unassembled WGS sequence"/>
</dbReference>
<keyword evidence="10" id="KW-0325">Glycoprotein</keyword>
<dbReference type="FunFam" id="3.30.200.20:FF:000307">
    <property type="entry name" value="pollen receptor-like kinase 1"/>
    <property type="match status" value="1"/>
</dbReference>
<keyword evidence="8 12" id="KW-1133">Transmembrane helix</keyword>
<organism evidence="14 15">
    <name type="scientific">Capsicum annuum</name>
    <name type="common">Capsicum pepper</name>
    <dbReference type="NCBI Taxonomy" id="4072"/>
    <lineage>
        <taxon>Eukaryota</taxon>
        <taxon>Viridiplantae</taxon>
        <taxon>Streptophyta</taxon>
        <taxon>Embryophyta</taxon>
        <taxon>Tracheophyta</taxon>
        <taxon>Spermatophyta</taxon>
        <taxon>Magnoliopsida</taxon>
        <taxon>eudicotyledons</taxon>
        <taxon>Gunneridae</taxon>
        <taxon>Pentapetalae</taxon>
        <taxon>asterids</taxon>
        <taxon>lamiids</taxon>
        <taxon>Solanales</taxon>
        <taxon>Solanaceae</taxon>
        <taxon>Solanoideae</taxon>
        <taxon>Capsiceae</taxon>
        <taxon>Capsicum</taxon>
    </lineage>
</organism>
<evidence type="ECO:0000256" key="10">
    <source>
        <dbReference type="ARBA" id="ARBA00023180"/>
    </source>
</evidence>
<evidence type="ECO:0000256" key="7">
    <source>
        <dbReference type="ARBA" id="ARBA00022840"/>
    </source>
</evidence>
<evidence type="ECO:0000256" key="3">
    <source>
        <dbReference type="ARBA" id="ARBA00022692"/>
    </source>
</evidence>
<evidence type="ECO:0000313" key="14">
    <source>
        <dbReference type="EMBL" id="PHT88838.1"/>
    </source>
</evidence>
<dbReference type="FunFam" id="3.80.10.10:FF:000041">
    <property type="entry name" value="LRR receptor-like serine/threonine-protein kinase ERECTA"/>
    <property type="match status" value="1"/>
</dbReference>
<dbReference type="GO" id="GO:0050832">
    <property type="term" value="P:defense response to fungus"/>
    <property type="evidence" value="ECO:0007669"/>
    <property type="project" value="UniProtKB-ARBA"/>
</dbReference>
<reference evidence="14 15" key="2">
    <citation type="journal article" date="2017" name="Genome Biol.">
        <title>New reference genome sequences of hot pepper reveal the massive evolution of plant disease-resistance genes by retroduplication.</title>
        <authorList>
            <person name="Kim S."/>
            <person name="Park J."/>
            <person name="Yeom S.I."/>
            <person name="Kim Y.M."/>
            <person name="Seo E."/>
            <person name="Kim K.T."/>
            <person name="Kim M.S."/>
            <person name="Lee J.M."/>
            <person name="Cheong K."/>
            <person name="Shin H.S."/>
            <person name="Kim S.B."/>
            <person name="Han K."/>
            <person name="Lee J."/>
            <person name="Park M."/>
            <person name="Lee H.A."/>
            <person name="Lee H.Y."/>
            <person name="Lee Y."/>
            <person name="Oh S."/>
            <person name="Lee J.H."/>
            <person name="Choi E."/>
            <person name="Choi E."/>
            <person name="Lee S.E."/>
            <person name="Jeon J."/>
            <person name="Kim H."/>
            <person name="Choi G."/>
            <person name="Song H."/>
            <person name="Lee J."/>
            <person name="Lee S.C."/>
            <person name="Kwon J.K."/>
            <person name="Lee H.Y."/>
            <person name="Koo N."/>
            <person name="Hong Y."/>
            <person name="Kim R.W."/>
            <person name="Kang W.H."/>
            <person name="Huh J.H."/>
            <person name="Kang B.C."/>
            <person name="Yang T.J."/>
            <person name="Lee Y.H."/>
            <person name="Bennetzen J.L."/>
            <person name="Choi D."/>
        </authorList>
    </citation>
    <scope>NUCLEOTIDE SEQUENCE [LARGE SCALE GENOMIC DNA]</scope>
    <source>
        <strain evidence="15">cv. CM334</strain>
    </source>
</reference>
<dbReference type="OrthoDB" id="418615at2759"/>
<feature type="compositionally biased region" description="Low complexity" evidence="11">
    <location>
        <begin position="348"/>
        <end position="360"/>
    </location>
</feature>
<feature type="region of interest" description="Disordered" evidence="11">
    <location>
        <begin position="103"/>
        <end position="127"/>
    </location>
</feature>
<dbReference type="GO" id="GO:0005886">
    <property type="term" value="C:plasma membrane"/>
    <property type="evidence" value="ECO:0000318"/>
    <property type="project" value="GO_Central"/>
</dbReference>
<dbReference type="InterPro" id="IPR032675">
    <property type="entry name" value="LRR_dom_sf"/>
</dbReference>
<evidence type="ECO:0000256" key="11">
    <source>
        <dbReference type="SAM" id="MobiDB-lite"/>
    </source>
</evidence>
<dbReference type="InterPro" id="IPR011009">
    <property type="entry name" value="Kinase-like_dom_sf"/>
</dbReference>
<dbReference type="InterPro" id="IPR001611">
    <property type="entry name" value="Leu-rich_rpt"/>
</dbReference>
<dbReference type="Gene3D" id="3.30.200.20">
    <property type="entry name" value="Phosphorylase Kinase, domain 1"/>
    <property type="match status" value="1"/>
</dbReference>
<dbReference type="AlphaFoldDB" id="A0A2G3A3M7"/>
<dbReference type="PANTHER" id="PTHR48007:SF64">
    <property type="entry name" value="POLLEN RECEPTOR-LIKE KINASE 1"/>
    <property type="match status" value="1"/>
</dbReference>
<sequence>MPQINGGLLRVGKGRMMTEVQDAGRTRVLFDGDGDGDGGDRPQQEAPITSFACSSSSRSTSYNNYNRRRLLSSSSSSRHHLMIIFLLLLVSLAFVSHVSAQPGGGGDVDDDDNDDDDAAGHNHVADAKSSSEALLNFKSSLSTSSVKGKELLASWVSSTTPCNGNNANWLGVICFEGDVWGLRLENLDLSGAIDIDSLLPLRFLRTLSFMNNTFKGTMPRWNKLGALKSLYLSNNTFSGQIPDDAFKGMNSLKKLYLANNQFTGNIPSSLATSCPRLFELTLENNKFTGSVPHFPRDVVKLLNVSNNQLEGPIPPSLSLMDPSTFAGNKGLCGKPLESTCNSPSPEANSPTPNSLNSTNSGQSGDIIKNSPSLLSRVILIVAICLVVLCLVIVLILVMRRRSHSKRQNNPEFTSRAVGSDNIDGDQNTLKLAHDHMTMSGNPTYPRHDNNINSNKAIEAPATAVVGKLSFVRDDRPRFDLQDLLRASAEVLGSGNLGSSYKALLMDGQAVVVKRFKQMNHVAKEDFHEHMRRLGRLSHPNLLPLVAYYYRKEEKLLVYDYASNGSLASHLHGNHSRLDWSSRLKIIKGVANALAYLHNELPSLALPHGHLKSSNVLLDKYSNPLLMDYTLVPLVNLSQVQHLLVAYKAPEYAQQGRITRRSDVWSLGILILETLTGKLPTNYLALSTGYGTELATWVETIINDNESTYDKEMDITTKDTTTQGQIRKLFNIGVACCQEDLDTRWDLKEAVESIQALNDEANPVDVGA</sequence>
<dbReference type="InterPro" id="IPR013210">
    <property type="entry name" value="LRR_N_plant-typ"/>
</dbReference>
<dbReference type="Gramene" id="PHT88838">
    <property type="protein sequence ID" value="PHT88838"/>
    <property type="gene ID" value="T459_10944"/>
</dbReference>
<dbReference type="InterPro" id="IPR046959">
    <property type="entry name" value="PRK1-6/SRF4-like"/>
</dbReference>
<keyword evidence="5" id="KW-0677">Repeat</keyword>
<dbReference type="InterPro" id="IPR000719">
    <property type="entry name" value="Prot_kinase_dom"/>
</dbReference>
<evidence type="ECO:0000256" key="8">
    <source>
        <dbReference type="ARBA" id="ARBA00022989"/>
    </source>
</evidence>
<dbReference type="Gene3D" id="1.10.510.10">
    <property type="entry name" value="Transferase(Phosphotransferase) domain 1"/>
    <property type="match status" value="1"/>
</dbReference>
<keyword evidence="7" id="KW-0067">ATP-binding</keyword>
<keyword evidence="2" id="KW-0433">Leucine-rich repeat</keyword>
<evidence type="ECO:0000259" key="13">
    <source>
        <dbReference type="PROSITE" id="PS50011"/>
    </source>
</evidence>
<keyword evidence="9 12" id="KW-0472">Membrane</keyword>
<evidence type="ECO:0000256" key="2">
    <source>
        <dbReference type="ARBA" id="ARBA00022614"/>
    </source>
</evidence>
<accession>A0A2G3A3M7</accession>
<comment type="subcellular location">
    <subcellularLocation>
        <location evidence="1">Membrane</location>
    </subcellularLocation>
</comment>
<dbReference type="Gene3D" id="3.80.10.10">
    <property type="entry name" value="Ribonuclease Inhibitor"/>
    <property type="match status" value="3"/>
</dbReference>
<feature type="compositionally biased region" description="Polar residues" evidence="11">
    <location>
        <begin position="338"/>
        <end position="347"/>
    </location>
</feature>
<evidence type="ECO:0000256" key="4">
    <source>
        <dbReference type="ARBA" id="ARBA00022729"/>
    </source>
</evidence>
<keyword evidence="15" id="KW-1185">Reference proteome</keyword>
<feature type="domain" description="Protein kinase" evidence="13">
    <location>
        <begin position="485"/>
        <end position="756"/>
    </location>
</feature>
<evidence type="ECO:0000256" key="12">
    <source>
        <dbReference type="SAM" id="Phobius"/>
    </source>
</evidence>
<evidence type="ECO:0000256" key="5">
    <source>
        <dbReference type="ARBA" id="ARBA00022737"/>
    </source>
</evidence>
<keyword evidence="4" id="KW-0732">Signal</keyword>
<protein>
    <submittedName>
        <fullName evidence="14">Pollen receptor-like kinase 1</fullName>
    </submittedName>
</protein>
<dbReference type="SUPFAM" id="SSF56112">
    <property type="entry name" value="Protein kinase-like (PK-like)"/>
    <property type="match status" value="1"/>
</dbReference>